<organism evidence="2 3">
    <name type="scientific">Parascedosporium putredinis</name>
    <dbReference type="NCBI Taxonomy" id="1442378"/>
    <lineage>
        <taxon>Eukaryota</taxon>
        <taxon>Fungi</taxon>
        <taxon>Dikarya</taxon>
        <taxon>Ascomycota</taxon>
        <taxon>Pezizomycotina</taxon>
        <taxon>Sordariomycetes</taxon>
        <taxon>Hypocreomycetidae</taxon>
        <taxon>Microascales</taxon>
        <taxon>Microascaceae</taxon>
        <taxon>Parascedosporium</taxon>
    </lineage>
</organism>
<sequence>MVLEPELRDITRTVAADRAIGRLLRDSPPRSQATMRWFRGIRSGLRRRGWCVENPGGGGGGPALGAVKLQPAE</sequence>
<feature type="region of interest" description="Disordered" evidence="1">
    <location>
        <begin position="52"/>
        <end position="73"/>
    </location>
</feature>
<dbReference type="EMBL" id="CALLCH030000007">
    <property type="protein sequence ID" value="CAI4213302.1"/>
    <property type="molecule type" value="Genomic_DNA"/>
</dbReference>
<gene>
    <name evidence="2" type="ORF">PPNO1_LOCUS3050</name>
</gene>
<evidence type="ECO:0000256" key="1">
    <source>
        <dbReference type="SAM" id="MobiDB-lite"/>
    </source>
</evidence>
<dbReference type="Proteomes" id="UP000838763">
    <property type="component" value="Unassembled WGS sequence"/>
</dbReference>
<comment type="caution">
    <text evidence="2">The sequence shown here is derived from an EMBL/GenBank/DDBJ whole genome shotgun (WGS) entry which is preliminary data.</text>
</comment>
<evidence type="ECO:0000313" key="2">
    <source>
        <dbReference type="EMBL" id="CAI4213302.1"/>
    </source>
</evidence>
<evidence type="ECO:0000313" key="3">
    <source>
        <dbReference type="Proteomes" id="UP000838763"/>
    </source>
</evidence>
<name>A0A9P1H0Q7_9PEZI</name>
<proteinExistence type="predicted"/>
<dbReference type="AlphaFoldDB" id="A0A9P1H0Q7"/>
<keyword evidence="3" id="KW-1185">Reference proteome</keyword>
<accession>A0A9P1H0Q7</accession>
<protein>
    <submittedName>
        <fullName evidence="2">Uncharacterized protein</fullName>
    </submittedName>
</protein>
<reference evidence="2" key="1">
    <citation type="submission" date="2022-11" db="EMBL/GenBank/DDBJ databases">
        <authorList>
            <person name="Scott C."/>
            <person name="Bruce N."/>
        </authorList>
    </citation>
    <scope>NUCLEOTIDE SEQUENCE</scope>
</reference>